<comment type="caution">
    <text evidence="2">The sequence shown here is derived from an EMBL/GenBank/DDBJ whole genome shotgun (WGS) entry which is preliminary data.</text>
</comment>
<proteinExistence type="predicted"/>
<evidence type="ECO:0000313" key="2">
    <source>
        <dbReference type="EMBL" id="NML60231.1"/>
    </source>
</evidence>
<accession>A0A848HJV2</accession>
<dbReference type="EMBL" id="JABBGG010000002">
    <property type="protein sequence ID" value="NML60231.1"/>
    <property type="molecule type" value="Genomic_DNA"/>
</dbReference>
<dbReference type="InterPro" id="IPR021607">
    <property type="entry name" value="DUF3224"/>
</dbReference>
<keyword evidence="3" id="KW-1185">Reference proteome</keyword>
<dbReference type="Pfam" id="PF11528">
    <property type="entry name" value="DUF3224"/>
    <property type="match status" value="1"/>
</dbReference>
<protein>
    <submittedName>
        <fullName evidence="2">DUF3224 domain-containing protein</fullName>
    </submittedName>
</protein>
<dbReference type="Gene3D" id="2.40.350.10">
    <property type="entry name" value="SO1590-like"/>
    <property type="match status" value="1"/>
</dbReference>
<dbReference type="InterPro" id="IPR023159">
    <property type="entry name" value="SO1590-like_sf"/>
</dbReference>
<evidence type="ECO:0000256" key="1">
    <source>
        <dbReference type="SAM" id="MobiDB-lite"/>
    </source>
</evidence>
<reference evidence="2 3" key="1">
    <citation type="submission" date="2020-04" db="EMBL/GenBank/DDBJ databases">
        <title>Massilia sp. RP-1-19 isolated from soil.</title>
        <authorList>
            <person name="Dahal R.H."/>
        </authorList>
    </citation>
    <scope>NUCLEOTIDE SEQUENCE [LARGE SCALE GENOMIC DNA]</scope>
    <source>
        <strain evidence="2 3">RP-1-19</strain>
    </source>
</reference>
<organism evidence="2 3">
    <name type="scientific">Massilia polaris</name>
    <dbReference type="NCBI Taxonomy" id="2728846"/>
    <lineage>
        <taxon>Bacteria</taxon>
        <taxon>Pseudomonadati</taxon>
        <taxon>Pseudomonadota</taxon>
        <taxon>Betaproteobacteria</taxon>
        <taxon>Burkholderiales</taxon>
        <taxon>Oxalobacteraceae</taxon>
        <taxon>Telluria group</taxon>
        <taxon>Massilia</taxon>
    </lineage>
</organism>
<feature type="region of interest" description="Disordered" evidence="1">
    <location>
        <begin position="1"/>
        <end position="22"/>
    </location>
</feature>
<name>A0A848HJV2_9BURK</name>
<dbReference type="SUPFAM" id="SSF159238">
    <property type="entry name" value="SO1590-like"/>
    <property type="match status" value="1"/>
</dbReference>
<gene>
    <name evidence="2" type="ORF">HHL21_03850</name>
</gene>
<evidence type="ECO:0000313" key="3">
    <source>
        <dbReference type="Proteomes" id="UP000583752"/>
    </source>
</evidence>
<sequence>MQAKGAFEVQLKPAPPEPGRTRVGRMMMDKQYFGDLVATAQGEMLSAGNPATGSASYVAIEHVSGALNGKQGDFALAHTGTMHNSANDLTISIVPGSGTGELTGIDGKLTLSINGDQHFYEINYTLP</sequence>
<dbReference type="RefSeq" id="WP_169463956.1">
    <property type="nucleotide sequence ID" value="NZ_JABBGG010000002.1"/>
</dbReference>
<dbReference type="Proteomes" id="UP000583752">
    <property type="component" value="Unassembled WGS sequence"/>
</dbReference>
<dbReference type="AlphaFoldDB" id="A0A848HJV2"/>